<keyword evidence="4 7" id="KW-0812">Transmembrane</keyword>
<keyword evidence="5 7" id="KW-1133">Transmembrane helix</keyword>
<keyword evidence="6 7" id="KW-0472">Membrane</keyword>
<dbReference type="GO" id="GO:0005886">
    <property type="term" value="C:plasma membrane"/>
    <property type="evidence" value="ECO:0007669"/>
    <property type="project" value="UniProtKB-SubCell"/>
</dbReference>
<feature type="transmembrane region" description="Helical" evidence="7">
    <location>
        <begin position="161"/>
        <end position="180"/>
    </location>
</feature>
<dbReference type="CDD" id="cd06261">
    <property type="entry name" value="TM_PBP2"/>
    <property type="match status" value="1"/>
</dbReference>
<dbReference type="InterPro" id="IPR000515">
    <property type="entry name" value="MetI-like"/>
</dbReference>
<feature type="transmembrane region" description="Helical" evidence="7">
    <location>
        <begin position="218"/>
        <end position="238"/>
    </location>
</feature>
<dbReference type="GO" id="GO:0055085">
    <property type="term" value="P:transmembrane transport"/>
    <property type="evidence" value="ECO:0007669"/>
    <property type="project" value="InterPro"/>
</dbReference>
<feature type="transmembrane region" description="Helical" evidence="7">
    <location>
        <begin position="280"/>
        <end position="298"/>
    </location>
</feature>
<comment type="similarity">
    <text evidence="7">Belongs to the binding-protein-dependent transport system permease family.</text>
</comment>
<evidence type="ECO:0000256" key="1">
    <source>
        <dbReference type="ARBA" id="ARBA00004651"/>
    </source>
</evidence>
<accession>A0A212JDA8</accession>
<feature type="transmembrane region" description="Helical" evidence="7">
    <location>
        <begin position="34"/>
        <end position="59"/>
    </location>
</feature>
<evidence type="ECO:0000256" key="2">
    <source>
        <dbReference type="ARBA" id="ARBA00022448"/>
    </source>
</evidence>
<evidence type="ECO:0000259" key="8">
    <source>
        <dbReference type="PROSITE" id="PS50928"/>
    </source>
</evidence>
<evidence type="ECO:0000256" key="7">
    <source>
        <dbReference type="RuleBase" id="RU363032"/>
    </source>
</evidence>
<keyword evidence="2 7" id="KW-0813">Transport</keyword>
<feature type="domain" description="ABC transmembrane type-1" evidence="8">
    <location>
        <begin position="161"/>
        <end position="342"/>
    </location>
</feature>
<dbReference type="PANTHER" id="PTHR30151">
    <property type="entry name" value="ALKANE SULFONATE ABC TRANSPORTER-RELATED, MEMBRANE SUBUNIT"/>
    <property type="match status" value="1"/>
</dbReference>
<evidence type="ECO:0000256" key="5">
    <source>
        <dbReference type="ARBA" id="ARBA00022989"/>
    </source>
</evidence>
<organism evidence="9">
    <name type="scientific">uncultured Eubacteriales bacterium</name>
    <dbReference type="NCBI Taxonomy" id="172733"/>
    <lineage>
        <taxon>Bacteria</taxon>
        <taxon>Bacillati</taxon>
        <taxon>Bacillota</taxon>
        <taxon>Clostridia</taxon>
        <taxon>Eubacteriales</taxon>
        <taxon>environmental samples</taxon>
    </lineage>
</organism>
<dbReference type="EMBL" id="FLUN01000001">
    <property type="protein sequence ID" value="SBV97424.1"/>
    <property type="molecule type" value="Genomic_DNA"/>
</dbReference>
<dbReference type="InterPro" id="IPR035906">
    <property type="entry name" value="MetI-like_sf"/>
</dbReference>
<dbReference type="Gene3D" id="1.10.3720.10">
    <property type="entry name" value="MetI-like"/>
    <property type="match status" value="1"/>
</dbReference>
<proteinExistence type="inferred from homology"/>
<dbReference type="Pfam" id="PF00528">
    <property type="entry name" value="BPD_transp_1"/>
    <property type="match status" value="1"/>
</dbReference>
<feature type="transmembrane region" description="Helical" evidence="7">
    <location>
        <begin position="192"/>
        <end position="212"/>
    </location>
</feature>
<evidence type="ECO:0000256" key="4">
    <source>
        <dbReference type="ARBA" id="ARBA00022692"/>
    </source>
</evidence>
<dbReference type="AlphaFoldDB" id="A0A212JDA8"/>
<evidence type="ECO:0000313" key="9">
    <source>
        <dbReference type="EMBL" id="SBV97424.1"/>
    </source>
</evidence>
<dbReference type="PROSITE" id="PS50928">
    <property type="entry name" value="ABC_TM1"/>
    <property type="match status" value="1"/>
</dbReference>
<reference evidence="9" key="1">
    <citation type="submission" date="2016-04" db="EMBL/GenBank/DDBJ databases">
        <authorList>
            <person name="Evans L.H."/>
            <person name="Alamgir A."/>
            <person name="Owens N."/>
            <person name="Weber N.D."/>
            <person name="Virtaneva K."/>
            <person name="Barbian K."/>
            <person name="Babar A."/>
            <person name="Rosenke K."/>
        </authorList>
    </citation>
    <scope>NUCLEOTIDE SEQUENCE</scope>
    <source>
        <strain evidence="9">86</strain>
    </source>
</reference>
<feature type="transmembrane region" description="Helical" evidence="7">
    <location>
        <begin position="112"/>
        <end position="130"/>
    </location>
</feature>
<dbReference type="PANTHER" id="PTHR30151:SF0">
    <property type="entry name" value="ABC TRANSPORTER PERMEASE PROTEIN MJ0413-RELATED"/>
    <property type="match status" value="1"/>
</dbReference>
<dbReference type="SUPFAM" id="SSF161098">
    <property type="entry name" value="MetI-like"/>
    <property type="match status" value="1"/>
</dbReference>
<name>A0A212JDA8_9FIRM</name>
<feature type="transmembrane region" description="Helical" evidence="7">
    <location>
        <begin position="79"/>
        <end position="100"/>
    </location>
</feature>
<protein>
    <submittedName>
        <fullName evidence="9">ABC transporter, permease protein</fullName>
    </submittedName>
</protein>
<sequence length="357" mass="39392">MSKTLVNEATELTAELAIEQANWRREQTVATPKLLRSILFTTGGFAIAILFNLLFPQIAEGLKDARYAFGPLTLDRNGFYHLVLLAIILIYILLGVQAYFTPHKRSRYVKQAAFRFALGIALALFDLVGTKLKLTPQPFFPGPSQILESFLIEGPYIGTNILYSLRLFGTGFLLGVLLGVTTGVLIGWFPKIYYWVYPVLKITGVIPAVAWMPFALTLFPTPFAAASFLIVICSWFPVASQTSFGIQTTPRAQFEAARTLGGNTGYLVFHVAVPHAMPQIFSGITTACAGSFTCLVIAEMMGQPGGLGYYINVAKVWAAYYKIFAAILIMAILFSLILAVLGAIRDYVLRWQRGQFK</sequence>
<evidence type="ECO:0000256" key="3">
    <source>
        <dbReference type="ARBA" id="ARBA00022475"/>
    </source>
</evidence>
<comment type="subcellular location">
    <subcellularLocation>
        <location evidence="1 7">Cell membrane</location>
        <topology evidence="1 7">Multi-pass membrane protein</topology>
    </subcellularLocation>
</comment>
<evidence type="ECO:0000256" key="6">
    <source>
        <dbReference type="ARBA" id="ARBA00023136"/>
    </source>
</evidence>
<feature type="transmembrane region" description="Helical" evidence="7">
    <location>
        <begin position="318"/>
        <end position="344"/>
    </location>
</feature>
<gene>
    <name evidence="9" type="ORF">KL86CLO1_10909</name>
</gene>
<keyword evidence="3" id="KW-1003">Cell membrane</keyword>